<comment type="caution">
    <text evidence="1">The sequence shown here is derived from an EMBL/GenBank/DDBJ whole genome shotgun (WGS) entry which is preliminary data.</text>
</comment>
<gene>
    <name evidence="1" type="ORF">HU200_008281</name>
</gene>
<sequence length="55" mass="6007">MDNVAGETAGVEGQLLLLYPVLFILQACGVNSKHGSSEPFRVQNSWSVLLYINQV</sequence>
<evidence type="ECO:0000313" key="1">
    <source>
        <dbReference type="EMBL" id="KAF8765772.1"/>
    </source>
</evidence>
<keyword evidence="2" id="KW-1185">Reference proteome</keyword>
<proteinExistence type="predicted"/>
<protein>
    <submittedName>
        <fullName evidence="1">Uncharacterized protein</fullName>
    </submittedName>
</protein>
<evidence type="ECO:0000313" key="2">
    <source>
        <dbReference type="Proteomes" id="UP000636709"/>
    </source>
</evidence>
<dbReference type="EMBL" id="JACEFO010000544">
    <property type="protein sequence ID" value="KAF8765772.1"/>
    <property type="molecule type" value="Genomic_DNA"/>
</dbReference>
<organism evidence="1 2">
    <name type="scientific">Digitaria exilis</name>
    <dbReference type="NCBI Taxonomy" id="1010633"/>
    <lineage>
        <taxon>Eukaryota</taxon>
        <taxon>Viridiplantae</taxon>
        <taxon>Streptophyta</taxon>
        <taxon>Embryophyta</taxon>
        <taxon>Tracheophyta</taxon>
        <taxon>Spermatophyta</taxon>
        <taxon>Magnoliopsida</taxon>
        <taxon>Liliopsida</taxon>
        <taxon>Poales</taxon>
        <taxon>Poaceae</taxon>
        <taxon>PACMAD clade</taxon>
        <taxon>Panicoideae</taxon>
        <taxon>Panicodae</taxon>
        <taxon>Paniceae</taxon>
        <taxon>Anthephorinae</taxon>
        <taxon>Digitaria</taxon>
    </lineage>
</organism>
<reference evidence="1" key="1">
    <citation type="submission" date="2020-07" db="EMBL/GenBank/DDBJ databases">
        <title>Genome sequence and genetic diversity analysis of an under-domesticated orphan crop, white fonio (Digitaria exilis).</title>
        <authorList>
            <person name="Bennetzen J.L."/>
            <person name="Chen S."/>
            <person name="Ma X."/>
            <person name="Wang X."/>
            <person name="Yssel A.E.J."/>
            <person name="Chaluvadi S.R."/>
            <person name="Johnson M."/>
            <person name="Gangashetty P."/>
            <person name="Hamidou F."/>
            <person name="Sanogo M.D."/>
            <person name="Zwaenepoel A."/>
            <person name="Wallace J."/>
            <person name="Van De Peer Y."/>
            <person name="Van Deynze A."/>
        </authorList>
    </citation>
    <scope>NUCLEOTIDE SEQUENCE</scope>
    <source>
        <tissue evidence="1">Leaves</tissue>
    </source>
</reference>
<dbReference type="Proteomes" id="UP000636709">
    <property type="component" value="Unassembled WGS sequence"/>
</dbReference>
<name>A0A835FLK0_9POAL</name>
<accession>A0A835FLK0</accession>
<dbReference type="AlphaFoldDB" id="A0A835FLK0"/>